<organism evidence="2 3">
    <name type="scientific">Aplosporella prunicola CBS 121167</name>
    <dbReference type="NCBI Taxonomy" id="1176127"/>
    <lineage>
        <taxon>Eukaryota</taxon>
        <taxon>Fungi</taxon>
        <taxon>Dikarya</taxon>
        <taxon>Ascomycota</taxon>
        <taxon>Pezizomycotina</taxon>
        <taxon>Dothideomycetes</taxon>
        <taxon>Dothideomycetes incertae sedis</taxon>
        <taxon>Botryosphaeriales</taxon>
        <taxon>Aplosporellaceae</taxon>
        <taxon>Aplosporella</taxon>
    </lineage>
</organism>
<feature type="compositionally biased region" description="Basic and acidic residues" evidence="1">
    <location>
        <begin position="43"/>
        <end position="54"/>
    </location>
</feature>
<dbReference type="RefSeq" id="XP_033392783.1">
    <property type="nucleotide sequence ID" value="XM_033541264.1"/>
</dbReference>
<reference evidence="2" key="1">
    <citation type="journal article" date="2020" name="Stud. Mycol.">
        <title>101 Dothideomycetes genomes: a test case for predicting lifestyles and emergence of pathogens.</title>
        <authorList>
            <person name="Haridas S."/>
            <person name="Albert R."/>
            <person name="Binder M."/>
            <person name="Bloem J."/>
            <person name="Labutti K."/>
            <person name="Salamov A."/>
            <person name="Andreopoulos B."/>
            <person name="Baker S."/>
            <person name="Barry K."/>
            <person name="Bills G."/>
            <person name="Bluhm B."/>
            <person name="Cannon C."/>
            <person name="Castanera R."/>
            <person name="Culley D."/>
            <person name="Daum C."/>
            <person name="Ezra D."/>
            <person name="Gonzalez J."/>
            <person name="Henrissat B."/>
            <person name="Kuo A."/>
            <person name="Liang C."/>
            <person name="Lipzen A."/>
            <person name="Lutzoni F."/>
            <person name="Magnuson J."/>
            <person name="Mondo S."/>
            <person name="Nolan M."/>
            <person name="Ohm R."/>
            <person name="Pangilinan J."/>
            <person name="Park H.-J."/>
            <person name="Ramirez L."/>
            <person name="Alfaro M."/>
            <person name="Sun H."/>
            <person name="Tritt A."/>
            <person name="Yoshinaga Y."/>
            <person name="Zwiers L.-H."/>
            <person name="Turgeon B."/>
            <person name="Goodwin S."/>
            <person name="Spatafora J."/>
            <person name="Crous P."/>
            <person name="Grigoriev I."/>
        </authorList>
    </citation>
    <scope>NUCLEOTIDE SEQUENCE</scope>
    <source>
        <strain evidence="2">CBS 121167</strain>
    </source>
</reference>
<protein>
    <submittedName>
        <fullName evidence="2">Uncharacterized protein</fullName>
    </submittedName>
</protein>
<proteinExistence type="predicted"/>
<name>A0A6A6B1C7_9PEZI</name>
<dbReference type="EMBL" id="ML995507">
    <property type="protein sequence ID" value="KAF2137065.1"/>
    <property type="molecule type" value="Genomic_DNA"/>
</dbReference>
<dbReference type="AlphaFoldDB" id="A0A6A6B1C7"/>
<evidence type="ECO:0000313" key="2">
    <source>
        <dbReference type="EMBL" id="KAF2137065.1"/>
    </source>
</evidence>
<gene>
    <name evidence="2" type="ORF">K452DRAFT_291856</name>
</gene>
<evidence type="ECO:0000313" key="3">
    <source>
        <dbReference type="Proteomes" id="UP000799438"/>
    </source>
</evidence>
<feature type="region of interest" description="Disordered" evidence="1">
    <location>
        <begin position="1"/>
        <end position="54"/>
    </location>
</feature>
<keyword evidence="3" id="KW-1185">Reference proteome</keyword>
<sequence length="54" mass="6004">MSSPPHTPTRRAMPQPESPSKAHSPDAEDQTWKRSSSESSELTAKDKVNHFAEN</sequence>
<accession>A0A6A6B1C7</accession>
<evidence type="ECO:0000256" key="1">
    <source>
        <dbReference type="SAM" id="MobiDB-lite"/>
    </source>
</evidence>
<dbReference type="GeneID" id="54298760"/>
<feature type="compositionally biased region" description="Basic and acidic residues" evidence="1">
    <location>
        <begin position="23"/>
        <end position="36"/>
    </location>
</feature>
<dbReference type="Proteomes" id="UP000799438">
    <property type="component" value="Unassembled WGS sequence"/>
</dbReference>